<dbReference type="Proteomes" id="UP000799429">
    <property type="component" value="Unassembled WGS sequence"/>
</dbReference>
<feature type="region of interest" description="Disordered" evidence="1">
    <location>
        <begin position="1"/>
        <end position="110"/>
    </location>
</feature>
<proteinExistence type="predicted"/>
<evidence type="ECO:0000313" key="3">
    <source>
        <dbReference type="Proteomes" id="UP000799429"/>
    </source>
</evidence>
<reference evidence="2" key="1">
    <citation type="journal article" date="2020" name="Stud. Mycol.">
        <title>101 Dothideomycetes genomes: a test case for predicting lifestyles and emergence of pathogens.</title>
        <authorList>
            <person name="Haridas S."/>
            <person name="Albert R."/>
            <person name="Binder M."/>
            <person name="Bloem J."/>
            <person name="Labutti K."/>
            <person name="Salamov A."/>
            <person name="Andreopoulos B."/>
            <person name="Baker S."/>
            <person name="Barry K."/>
            <person name="Bills G."/>
            <person name="Bluhm B."/>
            <person name="Cannon C."/>
            <person name="Castanera R."/>
            <person name="Culley D."/>
            <person name="Daum C."/>
            <person name="Ezra D."/>
            <person name="Gonzalez J."/>
            <person name="Henrissat B."/>
            <person name="Kuo A."/>
            <person name="Liang C."/>
            <person name="Lipzen A."/>
            <person name="Lutzoni F."/>
            <person name="Magnuson J."/>
            <person name="Mondo S."/>
            <person name="Nolan M."/>
            <person name="Ohm R."/>
            <person name="Pangilinan J."/>
            <person name="Park H.-J."/>
            <person name="Ramirez L."/>
            <person name="Alfaro M."/>
            <person name="Sun H."/>
            <person name="Tritt A."/>
            <person name="Yoshinaga Y."/>
            <person name="Zwiers L.-H."/>
            <person name="Turgeon B."/>
            <person name="Goodwin S."/>
            <person name="Spatafora J."/>
            <person name="Crous P."/>
            <person name="Grigoriev I."/>
        </authorList>
    </citation>
    <scope>NUCLEOTIDE SEQUENCE</scope>
    <source>
        <strain evidence="2">CBS 101060</strain>
    </source>
</reference>
<dbReference type="OrthoDB" id="4357148at2759"/>
<name>A0A9P4SKU5_9PEZI</name>
<evidence type="ECO:0000256" key="1">
    <source>
        <dbReference type="SAM" id="MobiDB-lite"/>
    </source>
</evidence>
<protein>
    <recommendedName>
        <fullName evidence="4">Histone chaperone domain-containing protein</fullName>
    </recommendedName>
</protein>
<organism evidence="2 3">
    <name type="scientific">Patellaria atrata CBS 101060</name>
    <dbReference type="NCBI Taxonomy" id="1346257"/>
    <lineage>
        <taxon>Eukaryota</taxon>
        <taxon>Fungi</taxon>
        <taxon>Dikarya</taxon>
        <taxon>Ascomycota</taxon>
        <taxon>Pezizomycotina</taxon>
        <taxon>Dothideomycetes</taxon>
        <taxon>Dothideomycetes incertae sedis</taxon>
        <taxon>Patellariales</taxon>
        <taxon>Patellariaceae</taxon>
        <taxon>Patellaria</taxon>
    </lineage>
</organism>
<dbReference type="EMBL" id="MU006089">
    <property type="protein sequence ID" value="KAF2843710.1"/>
    <property type="molecule type" value="Genomic_DNA"/>
</dbReference>
<dbReference type="AlphaFoldDB" id="A0A9P4SKU5"/>
<accession>A0A9P4SKU5</accession>
<evidence type="ECO:0008006" key="4">
    <source>
        <dbReference type="Google" id="ProtNLM"/>
    </source>
</evidence>
<evidence type="ECO:0000313" key="2">
    <source>
        <dbReference type="EMBL" id="KAF2843710.1"/>
    </source>
</evidence>
<sequence length="110" mass="11946">MSADDRYEQQNDPIEGDIPSGDVKDIDYVSRSGQSTIPVQKDDAPVEGPYDDPAAADSDEMLERDEKDAIDQSNVINDRTRGATKQKGTYAEPGDEEGLPSDNDGTPSVR</sequence>
<keyword evidence="3" id="KW-1185">Reference proteome</keyword>
<comment type="caution">
    <text evidence="2">The sequence shown here is derived from an EMBL/GenBank/DDBJ whole genome shotgun (WGS) entry which is preliminary data.</text>
</comment>
<gene>
    <name evidence="2" type="ORF">M501DRAFT_1013048</name>
</gene>